<comment type="caution">
    <text evidence="1">The sequence shown here is derived from an EMBL/GenBank/DDBJ whole genome shotgun (WGS) entry which is preliminary data.</text>
</comment>
<name>A0A5C4USD9_9ACTN</name>
<keyword evidence="2" id="KW-1185">Reference proteome</keyword>
<dbReference type="EMBL" id="VDLX02000044">
    <property type="protein sequence ID" value="KAB8181807.1"/>
    <property type="molecule type" value="Genomic_DNA"/>
</dbReference>
<reference evidence="1 2" key="1">
    <citation type="submission" date="2019-10" db="EMBL/GenBank/DDBJ databases">
        <title>Nonomuraea sp. nov., isolated from Phyllanthus amarus.</title>
        <authorList>
            <person name="Klykleung N."/>
            <person name="Tanasupawat S."/>
        </authorList>
    </citation>
    <scope>NUCLEOTIDE SEQUENCE [LARGE SCALE GENOMIC DNA]</scope>
    <source>
        <strain evidence="1 2">PA1-10</strain>
    </source>
</reference>
<evidence type="ECO:0000313" key="2">
    <source>
        <dbReference type="Proteomes" id="UP000312512"/>
    </source>
</evidence>
<sequence length="63" mass="7214">MTLEPTPPERDPDLSDVWDEMQPSERLGYLMHDGELVPPAVSESVWQMYRDLQEQPGREGNSA</sequence>
<gene>
    <name evidence="1" type="ORF">FH608_050780</name>
</gene>
<organism evidence="1 2">
    <name type="scientific">Nonomuraea phyllanthi</name>
    <dbReference type="NCBI Taxonomy" id="2219224"/>
    <lineage>
        <taxon>Bacteria</taxon>
        <taxon>Bacillati</taxon>
        <taxon>Actinomycetota</taxon>
        <taxon>Actinomycetes</taxon>
        <taxon>Streptosporangiales</taxon>
        <taxon>Streptosporangiaceae</taxon>
        <taxon>Nonomuraea</taxon>
    </lineage>
</organism>
<dbReference type="RefSeq" id="WP_139638406.1">
    <property type="nucleotide sequence ID" value="NZ_CP045572.1"/>
</dbReference>
<protein>
    <submittedName>
        <fullName evidence="1">Uncharacterized protein</fullName>
    </submittedName>
</protein>
<accession>A0A5C4USD9</accession>
<dbReference type="Proteomes" id="UP000312512">
    <property type="component" value="Unassembled WGS sequence"/>
</dbReference>
<dbReference type="AlphaFoldDB" id="A0A5C4USD9"/>
<proteinExistence type="predicted"/>
<evidence type="ECO:0000313" key="1">
    <source>
        <dbReference type="EMBL" id="KAB8181807.1"/>
    </source>
</evidence>
<accession>A0A5P9YPP8</accession>